<dbReference type="GO" id="GO:0019645">
    <property type="term" value="P:anaerobic electron transport chain"/>
    <property type="evidence" value="ECO:0007669"/>
    <property type="project" value="InterPro"/>
</dbReference>
<comment type="caution">
    <text evidence="2">The sequence shown here is derived from an EMBL/GenBank/DDBJ whole genome shotgun (WGS) entry which is preliminary data.</text>
</comment>
<proteinExistence type="predicted"/>
<dbReference type="InterPro" id="IPR007059">
    <property type="entry name" value="DmsC"/>
</dbReference>
<feature type="transmembrane region" description="Helical" evidence="1">
    <location>
        <begin position="137"/>
        <end position="160"/>
    </location>
</feature>
<keyword evidence="3" id="KW-1185">Reference proteome</keyword>
<feature type="transmembrane region" description="Helical" evidence="1">
    <location>
        <begin position="112"/>
        <end position="131"/>
    </location>
</feature>
<sequence length="261" mass="28996">MTRCVMYWSDWPFLLSSALTQVTIGAFIVLAFVILSGKLCFGQSDRVHKTMPVFWLLLFVALTLRESSLMVDQVYSVYTFGTEVLMVTVFFVLANVYWFAEKNLFGSERFRSLLLIVALMSGLIYLTHGLIVRTNQWLIASHFIATTLCGGTLFAHTLLVRSEHKVEEVNRYLPIVGTLIAVICLLTGLPQVGELAARVDSHNELGPFIAQVLSLGLLLAGVGVWLMPLLTRSKPVLGVMTFAFTLMLFSSYLAAVGYTLV</sequence>
<dbReference type="Proteomes" id="UP000240987">
    <property type="component" value="Unassembled WGS sequence"/>
</dbReference>
<feature type="transmembrane region" description="Helical" evidence="1">
    <location>
        <begin position="77"/>
        <end position="100"/>
    </location>
</feature>
<keyword evidence="1" id="KW-0812">Transmembrane</keyword>
<feature type="transmembrane region" description="Helical" evidence="1">
    <location>
        <begin position="172"/>
        <end position="189"/>
    </location>
</feature>
<organism evidence="2 3">
    <name type="scientific">Photobacterium frigidiphilum</name>
    <dbReference type="NCBI Taxonomy" id="264736"/>
    <lineage>
        <taxon>Bacteria</taxon>
        <taxon>Pseudomonadati</taxon>
        <taxon>Pseudomonadota</taxon>
        <taxon>Gammaproteobacteria</taxon>
        <taxon>Vibrionales</taxon>
        <taxon>Vibrionaceae</taxon>
        <taxon>Photobacterium</taxon>
    </lineage>
</organism>
<evidence type="ECO:0000256" key="1">
    <source>
        <dbReference type="SAM" id="Phobius"/>
    </source>
</evidence>
<keyword evidence="1" id="KW-1133">Transmembrane helix</keyword>
<dbReference type="EMBL" id="PYMJ01000018">
    <property type="protein sequence ID" value="PSU46898.1"/>
    <property type="molecule type" value="Genomic_DNA"/>
</dbReference>
<dbReference type="OrthoDB" id="5812702at2"/>
<feature type="transmembrane region" description="Helical" evidence="1">
    <location>
        <begin position="20"/>
        <end position="41"/>
    </location>
</feature>
<evidence type="ECO:0000313" key="3">
    <source>
        <dbReference type="Proteomes" id="UP000240987"/>
    </source>
</evidence>
<accession>A0A2T3JDF3</accession>
<dbReference type="Pfam" id="PF04976">
    <property type="entry name" value="DmsC"/>
    <property type="match status" value="1"/>
</dbReference>
<reference evidence="2 3" key="1">
    <citation type="submission" date="2018-01" db="EMBL/GenBank/DDBJ databases">
        <title>Whole genome sequencing of Histamine producing bacteria.</title>
        <authorList>
            <person name="Butler K."/>
        </authorList>
    </citation>
    <scope>NUCLEOTIDE SEQUENCE [LARGE SCALE GENOMIC DNA]</scope>
    <source>
        <strain evidence="2 3">JCM 12947</strain>
    </source>
</reference>
<evidence type="ECO:0000313" key="2">
    <source>
        <dbReference type="EMBL" id="PSU46898.1"/>
    </source>
</evidence>
<dbReference type="GO" id="GO:0016020">
    <property type="term" value="C:membrane"/>
    <property type="evidence" value="ECO:0007669"/>
    <property type="project" value="InterPro"/>
</dbReference>
<dbReference type="AlphaFoldDB" id="A0A2T3JDF3"/>
<feature type="transmembrane region" description="Helical" evidence="1">
    <location>
        <begin position="209"/>
        <end position="230"/>
    </location>
</feature>
<name>A0A2T3JDF3_9GAMM</name>
<feature type="transmembrane region" description="Helical" evidence="1">
    <location>
        <begin position="237"/>
        <end position="260"/>
    </location>
</feature>
<protein>
    <submittedName>
        <fullName evidence="2">Dimethylsulfoxide reductase</fullName>
    </submittedName>
</protein>
<keyword evidence="1" id="KW-0472">Membrane</keyword>
<gene>
    <name evidence="2" type="ORF">C9J12_16960</name>
</gene>